<evidence type="ECO:0000313" key="3">
    <source>
        <dbReference type="Proteomes" id="UP000053611"/>
    </source>
</evidence>
<name>A0A0J0XCZ5_9TREE</name>
<keyword evidence="3" id="KW-1185">Reference proteome</keyword>
<reference evidence="2 3" key="1">
    <citation type="submission" date="2015-03" db="EMBL/GenBank/DDBJ databases">
        <title>Genomics and transcriptomics of the oil-accumulating basidiomycete yeast T. oleaginosus allow insights into substrate utilization and the diverse evolutionary trajectories of mating systems in fungi.</title>
        <authorList>
            <consortium name="DOE Joint Genome Institute"/>
            <person name="Kourist R."/>
            <person name="Kracht O."/>
            <person name="Bracharz F."/>
            <person name="Lipzen A."/>
            <person name="Nolan M."/>
            <person name="Ohm R."/>
            <person name="Grigoriev I."/>
            <person name="Sun S."/>
            <person name="Heitman J."/>
            <person name="Bruck T."/>
            <person name="Nowrousian M."/>
        </authorList>
    </citation>
    <scope>NUCLEOTIDE SEQUENCE [LARGE SCALE GENOMIC DNA]</scope>
    <source>
        <strain evidence="2 3">IBC0246</strain>
    </source>
</reference>
<organism evidence="2 3">
    <name type="scientific">Cutaneotrichosporon oleaginosum</name>
    <dbReference type="NCBI Taxonomy" id="879819"/>
    <lineage>
        <taxon>Eukaryota</taxon>
        <taxon>Fungi</taxon>
        <taxon>Dikarya</taxon>
        <taxon>Basidiomycota</taxon>
        <taxon>Agaricomycotina</taxon>
        <taxon>Tremellomycetes</taxon>
        <taxon>Trichosporonales</taxon>
        <taxon>Trichosporonaceae</taxon>
        <taxon>Cutaneotrichosporon</taxon>
    </lineage>
</organism>
<protein>
    <submittedName>
        <fullName evidence="2">Uncharacterized protein</fullName>
    </submittedName>
</protein>
<evidence type="ECO:0000256" key="1">
    <source>
        <dbReference type="SAM" id="MobiDB-lite"/>
    </source>
</evidence>
<feature type="compositionally biased region" description="Acidic residues" evidence="1">
    <location>
        <begin position="93"/>
        <end position="102"/>
    </location>
</feature>
<gene>
    <name evidence="2" type="ORF">CC85DRAFT_305490</name>
</gene>
<sequence>MHLHKAYNYKPRLRRLALLLPGAPAYFARRARAANYAELRIAGPLDDASLAPVKHIRDADPLAERWERWVAAMLRALDDEDAREIPHGVLDAGETDDVETEEAPVWVF</sequence>
<proteinExistence type="predicted"/>
<evidence type="ECO:0000313" key="2">
    <source>
        <dbReference type="EMBL" id="KLT38935.1"/>
    </source>
</evidence>
<accession>A0A0J0XCZ5</accession>
<dbReference type="AlphaFoldDB" id="A0A0J0XCZ5"/>
<feature type="region of interest" description="Disordered" evidence="1">
    <location>
        <begin position="88"/>
        <end position="108"/>
    </location>
</feature>
<dbReference type="EMBL" id="KQ087276">
    <property type="protein sequence ID" value="KLT38935.1"/>
    <property type="molecule type" value="Genomic_DNA"/>
</dbReference>
<dbReference type="Proteomes" id="UP000053611">
    <property type="component" value="Unassembled WGS sequence"/>
</dbReference>